<feature type="non-terminal residue" evidence="2">
    <location>
        <position position="1"/>
    </location>
</feature>
<organism evidence="2 3">
    <name type="scientific">Chordeiles acutipennis</name>
    <name type="common">Lesser nighthawk</name>
    <name type="synonym">Caprimulgus acutipennis</name>
    <dbReference type="NCBI Taxonomy" id="118183"/>
    <lineage>
        <taxon>Eukaryota</taxon>
        <taxon>Metazoa</taxon>
        <taxon>Chordata</taxon>
        <taxon>Craniata</taxon>
        <taxon>Vertebrata</taxon>
        <taxon>Euteleostomi</taxon>
        <taxon>Archelosauria</taxon>
        <taxon>Archosauria</taxon>
        <taxon>Dinosauria</taxon>
        <taxon>Saurischia</taxon>
        <taxon>Theropoda</taxon>
        <taxon>Coelurosauria</taxon>
        <taxon>Aves</taxon>
        <taxon>Neognathae</taxon>
        <taxon>Neoaves</taxon>
        <taxon>Strisores</taxon>
        <taxon>Caprimulgiformes</taxon>
        <taxon>Caprimulgidae</taxon>
        <taxon>Chordeilinae</taxon>
        <taxon>Chordeiles</taxon>
    </lineage>
</organism>
<dbReference type="Proteomes" id="UP000568556">
    <property type="component" value="Unassembled WGS sequence"/>
</dbReference>
<feature type="domain" description="Integrase catalytic" evidence="1">
    <location>
        <begin position="57"/>
        <end position="213"/>
    </location>
</feature>
<protein>
    <submittedName>
        <fullName evidence="2">TF211 protein</fullName>
    </submittedName>
</protein>
<dbReference type="AlphaFoldDB" id="A0A7L0UP81"/>
<evidence type="ECO:0000313" key="3">
    <source>
        <dbReference type="Proteomes" id="UP000568556"/>
    </source>
</evidence>
<evidence type="ECO:0000313" key="2">
    <source>
        <dbReference type="EMBL" id="NXL68904.1"/>
    </source>
</evidence>
<dbReference type="InterPro" id="IPR015416">
    <property type="entry name" value="Znf_H2C2_histone_UAS-bd"/>
</dbReference>
<dbReference type="OrthoDB" id="9906983at2759"/>
<dbReference type="Gene3D" id="3.30.420.10">
    <property type="entry name" value="Ribonuclease H-like superfamily/Ribonuclease H"/>
    <property type="match status" value="1"/>
</dbReference>
<keyword evidence="3" id="KW-1185">Reference proteome</keyword>
<accession>A0A7L0UP81</accession>
<dbReference type="Pfam" id="PF09337">
    <property type="entry name" value="zf-H2C2"/>
    <property type="match status" value="1"/>
</dbReference>
<dbReference type="EMBL" id="VXAQ01005157">
    <property type="protein sequence ID" value="NXL68904.1"/>
    <property type="molecule type" value="Genomic_DNA"/>
</dbReference>
<dbReference type="GO" id="GO:0003676">
    <property type="term" value="F:nucleic acid binding"/>
    <property type="evidence" value="ECO:0007669"/>
    <property type="project" value="InterPro"/>
</dbReference>
<gene>
    <name evidence="2" type="primary">Tf211</name>
    <name evidence="2" type="ORF">CHOACU_R15674</name>
</gene>
<dbReference type="InterPro" id="IPR001584">
    <property type="entry name" value="Integrase_cat-core"/>
</dbReference>
<dbReference type="InterPro" id="IPR036397">
    <property type="entry name" value="RNaseH_sf"/>
</dbReference>
<name>A0A7L0UP81_CHOAC</name>
<dbReference type="GO" id="GO:0015074">
    <property type="term" value="P:DNA integration"/>
    <property type="evidence" value="ECO:0007669"/>
    <property type="project" value="InterPro"/>
</dbReference>
<dbReference type="PROSITE" id="PS50994">
    <property type="entry name" value="INTEGRASE"/>
    <property type="match status" value="1"/>
</dbReference>
<dbReference type="SUPFAM" id="SSF53098">
    <property type="entry name" value="Ribonuclease H-like"/>
    <property type="match status" value="1"/>
</dbReference>
<evidence type="ECO:0000259" key="1">
    <source>
        <dbReference type="PROSITE" id="PS50994"/>
    </source>
</evidence>
<proteinExistence type="predicted"/>
<dbReference type="InterPro" id="IPR012337">
    <property type="entry name" value="RNaseH-like_sf"/>
</dbReference>
<reference evidence="2 3" key="1">
    <citation type="submission" date="2019-09" db="EMBL/GenBank/DDBJ databases">
        <title>Bird 10,000 Genomes (B10K) Project - Family phase.</title>
        <authorList>
            <person name="Zhang G."/>
        </authorList>
    </citation>
    <scope>NUCLEOTIDE SEQUENCE [LARGE SCALE GENOMIC DNA]</scope>
    <source>
        <strain evidence="2">B10K-DU-008-62</strain>
        <tissue evidence="2">Mixed tissue sample</tissue>
    </source>
</reference>
<dbReference type="Gene3D" id="1.10.340.70">
    <property type="match status" value="1"/>
</dbReference>
<comment type="caution">
    <text evidence="2">The sequence shown here is derived from an EMBL/GenBank/DDBJ whole genome shotgun (WGS) entry which is preliminary data.</text>
</comment>
<dbReference type="PANTHER" id="PTHR37984">
    <property type="entry name" value="PROTEIN CBG26694"/>
    <property type="match status" value="1"/>
</dbReference>
<feature type="non-terminal residue" evidence="2">
    <location>
        <position position="278"/>
    </location>
</feature>
<dbReference type="PANTHER" id="PTHR37984:SF5">
    <property type="entry name" value="PROTEIN NYNRIN-LIKE"/>
    <property type="match status" value="1"/>
</dbReference>
<dbReference type="InterPro" id="IPR050951">
    <property type="entry name" value="Retrovirus_Pol_polyprotein"/>
</dbReference>
<sequence>LHQGSHWGAQAMCDLVLRKYGCIGIYTVAKQVCERCVTCKKINQKVVQKQSPGGREPGSRPFQSVQIDFTELPPIGRLKYLFFLGLVGMQLAAYPTVTATAAGVTKIILKQIIPRYEIVENINSNLKSHFTSKILQRIIENLEISWNFHTPWHPPSSGKDERMNQTIKKQLAKLALETKLPGTKCLPIALLRIRTSLRKDTGISPYEMLFGLPYMGKGDNVPQFETKDVFLKNYILGFSSSLSFLSNKGLLAQTPPLEFAVHAIQPGEGVLIKSWKEV</sequence>